<comment type="catalytic activity">
    <reaction evidence="9">
        <text>RNA(n) + a ribonucleoside 5'-triphosphate = RNA(n+1) + diphosphate</text>
        <dbReference type="Rhea" id="RHEA:21248"/>
        <dbReference type="Rhea" id="RHEA-COMP:14527"/>
        <dbReference type="Rhea" id="RHEA-COMP:17342"/>
        <dbReference type="ChEBI" id="CHEBI:33019"/>
        <dbReference type="ChEBI" id="CHEBI:61557"/>
        <dbReference type="ChEBI" id="CHEBI:140395"/>
        <dbReference type="EC" id="2.7.7.6"/>
    </reaction>
</comment>
<evidence type="ECO:0000256" key="5">
    <source>
        <dbReference type="ARBA" id="ARBA00022695"/>
    </source>
</evidence>
<reference evidence="16" key="1">
    <citation type="journal article" date="2020" name="J. Eukaryot. Microbiol.">
        <title>De novo Sequencing, Assembly and Annotation of the Transcriptome for the Free-Living Testate Amoeba Arcella intermedia.</title>
        <authorList>
            <person name="Ribeiro G.M."/>
            <person name="Porfirio-Sousa A.L."/>
            <person name="Maurer-Alcala X.X."/>
            <person name="Katz L.A."/>
            <person name="Lahr D.J.G."/>
        </authorList>
    </citation>
    <scope>NUCLEOTIDE SEQUENCE</scope>
</reference>
<feature type="domain" description="RNA polymerase Rpb2" evidence="12">
    <location>
        <begin position="164"/>
        <end position="339"/>
    </location>
</feature>
<organism evidence="16">
    <name type="scientific">Arcella intermedia</name>
    <dbReference type="NCBI Taxonomy" id="1963864"/>
    <lineage>
        <taxon>Eukaryota</taxon>
        <taxon>Amoebozoa</taxon>
        <taxon>Tubulinea</taxon>
        <taxon>Elardia</taxon>
        <taxon>Arcellinida</taxon>
        <taxon>Sphaerothecina</taxon>
        <taxon>Arcellidae</taxon>
        <taxon>Arcella</taxon>
    </lineage>
</organism>
<feature type="domain" description="DNA-directed RNA polymerase I subunit RPA2" evidence="15">
    <location>
        <begin position="531"/>
        <end position="586"/>
    </location>
</feature>
<evidence type="ECO:0000256" key="3">
    <source>
        <dbReference type="ARBA" id="ARBA00022478"/>
    </source>
</evidence>
<dbReference type="InterPro" id="IPR009674">
    <property type="entry name" value="Rpa2_dom_4"/>
</dbReference>
<dbReference type="AlphaFoldDB" id="A0A6B2KWS4"/>
<comment type="function">
    <text evidence="9">DNA-dependent RNA polymerase catalyzes the transcription of DNA into RNA using the four ribonucleoside triphosphates as substrates.</text>
</comment>
<feature type="domain" description="DNA-directed RNA polymerase subunit 2 hybrid-binding" evidence="10">
    <location>
        <begin position="634"/>
        <end position="999"/>
    </location>
</feature>
<dbReference type="PANTHER" id="PTHR20856">
    <property type="entry name" value="DNA-DIRECTED RNA POLYMERASE I SUBUNIT 2"/>
    <property type="match status" value="1"/>
</dbReference>
<evidence type="ECO:0000256" key="6">
    <source>
        <dbReference type="ARBA" id="ARBA00023163"/>
    </source>
</evidence>
<evidence type="ECO:0000256" key="1">
    <source>
        <dbReference type="ARBA" id="ARBA00004123"/>
    </source>
</evidence>
<dbReference type="GO" id="GO:0006351">
    <property type="term" value="P:DNA-templated transcription"/>
    <property type="evidence" value="ECO:0007669"/>
    <property type="project" value="InterPro"/>
</dbReference>
<keyword evidence="6 9" id="KW-0804">Transcription</keyword>
<dbReference type="FunFam" id="3.90.1100.10:FF:000008">
    <property type="entry name" value="DNA-directed RNA polymerase subunit beta"/>
    <property type="match status" value="1"/>
</dbReference>
<sequence>MRKLIAPHIESFNYFVTSGIQQAIVDLDPIEIVHEDQKLHVWVSGIRIEKPSHKMMTTRLYPHQCREARLTYAGQLGLTISTQVETKAGLGSIQVYDKISGKVPIMLGSSSCNLNGLTPEQMIAVREEANEAGGYFIVNGLEKLFRMVIVQRRNYPICISRDVYAKNGPNFSNHIVNIRCVRPDQTSSTFTIHYQNNGDCSIRFKIMKRNYFLPLVITLKALVECTDREIYENLVCGEYDNTFLTDRVESLLREQATSPHKTHLACLAYLGSIFRVTLRPPERFTDVDVGRLLLKKYIAVHLGDDNRAKFNLLIFMVRKLYYRASGASVSENPDSLGTQEALLVGHVLNMVLKEKIWEFLESLKMLSSRATARSKTTVDFEDRTFFNDLLQKTADIGTKITYFLSTGNLVSPSGLDLRQTSGFSIAAERLNYYRFLAHFRGVHRGQFFAEVRTTSIRKLLPDSWGFFCPVHTPDGAPCGLLNHMTRRCSISESLRQVDPDVLTKLLFPIGLLSNNVISPKSVPVILDGCVIGSISPTQISNVETRIRQLKIKNSKIPDHLEVVVIRPGSNQYPAIYLFSGPARFVRPVLNLKFQKTELIGSFEQLYLNISVKKTEIQPHTTHVEKTPMNMLSLIAGLIPFCNSNQSPRNMYQCQMVKQTMGIPIHAFPFRNDTKMFRIQSPQTPIVRNEWHEKFHLDDYLTGTNAIVAVLAYTGYDMEDAMIINKSAFERGFGHGCVYKAEMVDLKDCFEESDPNRAWFCNVENDKVVEERLDRDGLPSVGQKLKFGDPYYSYWDDLQKKIVVKKFKGKEEAYVDGITPIGYGDNFQTKLDTFSKVYIRIRHNRQPTRGDKFSSRHGQKGTLAQLWPQINMPFTESGMTPDIIINPNAFPSRMTVAMLIESMAAKSGALHGHFVDSTPFKHDEKNTAVDEFGKQLVAAGYNYYGNEPMYSGITGEEFEADIFFGVVYYQRLRHMVKDKFQVRTQGARNPITRQPVKGRKLGGGIRFGEMERDSLLSHGAAFLIHDRLLNCSDIHKAWVCNGCGSILTPTVPQGYPMAICQSCLKEGVSSKLIPVVMPYVSRYLVNELAAMNIKSSFEVGENGMNHVKEKK</sequence>
<evidence type="ECO:0000259" key="15">
    <source>
        <dbReference type="Pfam" id="PF06883"/>
    </source>
</evidence>
<evidence type="ECO:0000256" key="7">
    <source>
        <dbReference type="ARBA" id="ARBA00023242"/>
    </source>
</evidence>
<dbReference type="GO" id="GO:0000428">
    <property type="term" value="C:DNA-directed RNA polymerase complex"/>
    <property type="evidence" value="ECO:0007669"/>
    <property type="project" value="UniProtKB-KW"/>
</dbReference>
<feature type="domain" description="RNA polymerase beta subunit protrusion" evidence="13">
    <location>
        <begin position="4"/>
        <end position="375"/>
    </location>
</feature>
<dbReference type="InterPro" id="IPR007120">
    <property type="entry name" value="DNA-dir_RNAP_su2_dom"/>
</dbReference>
<dbReference type="InterPro" id="IPR015712">
    <property type="entry name" value="DNA-dir_RNA_pol_su2"/>
</dbReference>
<evidence type="ECO:0000259" key="12">
    <source>
        <dbReference type="Pfam" id="PF04561"/>
    </source>
</evidence>
<dbReference type="Pfam" id="PF00562">
    <property type="entry name" value="RNA_pol_Rpb2_6"/>
    <property type="match status" value="1"/>
</dbReference>
<dbReference type="InterPro" id="IPR037034">
    <property type="entry name" value="RNA_pol_Rpb2_2_sf"/>
</dbReference>
<accession>A0A6B2KWS4</accession>
<dbReference type="Pfam" id="PF06883">
    <property type="entry name" value="RNA_pol_Rpa2_4"/>
    <property type="match status" value="1"/>
</dbReference>
<dbReference type="Pfam" id="PF04560">
    <property type="entry name" value="RNA_pol_Rpb2_7"/>
    <property type="match status" value="1"/>
</dbReference>
<dbReference type="Gene3D" id="2.40.50.150">
    <property type="match status" value="1"/>
</dbReference>
<dbReference type="Pfam" id="PF04561">
    <property type="entry name" value="RNA_pol_Rpb2_2"/>
    <property type="match status" value="1"/>
</dbReference>
<dbReference type="FunFam" id="2.40.270.10:FF:000011">
    <property type="entry name" value="DNA-directed RNA polymerase subunit beta"/>
    <property type="match status" value="1"/>
</dbReference>
<dbReference type="GO" id="GO:0003899">
    <property type="term" value="F:DNA-directed RNA polymerase activity"/>
    <property type="evidence" value="ECO:0007669"/>
    <property type="project" value="UniProtKB-EC"/>
</dbReference>
<dbReference type="InterPro" id="IPR007121">
    <property type="entry name" value="RNA_pol_bsu_CS"/>
</dbReference>
<dbReference type="Gene3D" id="3.90.1800.10">
    <property type="entry name" value="RNA polymerase alpha subunit dimerisation domain"/>
    <property type="match status" value="1"/>
</dbReference>
<dbReference type="CDD" id="cd00653">
    <property type="entry name" value="RNA_pol_B_RPB2"/>
    <property type="match status" value="1"/>
</dbReference>
<keyword evidence="5 9" id="KW-0548">Nucleotidyltransferase</keyword>
<proteinExistence type="inferred from homology"/>
<dbReference type="Pfam" id="PF04565">
    <property type="entry name" value="RNA_pol_Rpb2_3"/>
    <property type="match status" value="1"/>
</dbReference>
<dbReference type="GO" id="GO:0005634">
    <property type="term" value="C:nucleus"/>
    <property type="evidence" value="ECO:0007669"/>
    <property type="project" value="UniProtKB-SubCell"/>
</dbReference>
<evidence type="ECO:0000313" key="16">
    <source>
        <dbReference type="EMBL" id="NDV29166.1"/>
    </source>
</evidence>
<dbReference type="InterPro" id="IPR007642">
    <property type="entry name" value="RNA_pol_Rpb2_2"/>
</dbReference>
<comment type="subcellular location">
    <subcellularLocation>
        <location evidence="1">Nucleus</location>
    </subcellularLocation>
</comment>
<evidence type="ECO:0000256" key="9">
    <source>
        <dbReference type="RuleBase" id="RU363031"/>
    </source>
</evidence>
<comment type="similarity">
    <text evidence="2 8">Belongs to the RNA polymerase beta chain family.</text>
</comment>
<evidence type="ECO:0000259" key="11">
    <source>
        <dbReference type="Pfam" id="PF04560"/>
    </source>
</evidence>
<name>A0A6B2KWS4_9EUKA</name>
<evidence type="ECO:0000259" key="13">
    <source>
        <dbReference type="Pfam" id="PF04563"/>
    </source>
</evidence>
<dbReference type="InterPro" id="IPR014724">
    <property type="entry name" value="RNA_pol_RPB2_OB-fold"/>
</dbReference>
<feature type="domain" description="RNA polymerase Rpb2" evidence="14">
    <location>
        <begin position="426"/>
        <end position="490"/>
    </location>
</feature>
<dbReference type="EC" id="2.7.7.6" evidence="9"/>
<dbReference type="InterPro" id="IPR037033">
    <property type="entry name" value="DNA-dir_RNAP_su2_hyb_sf"/>
</dbReference>
<dbReference type="PROSITE" id="PS01166">
    <property type="entry name" value="RNA_POL_BETA"/>
    <property type="match status" value="1"/>
</dbReference>
<feature type="domain" description="RNA polymerase Rpb2" evidence="11">
    <location>
        <begin position="1002"/>
        <end position="1096"/>
    </location>
</feature>
<evidence type="ECO:0000259" key="14">
    <source>
        <dbReference type="Pfam" id="PF04565"/>
    </source>
</evidence>
<dbReference type="InterPro" id="IPR007641">
    <property type="entry name" value="RNA_pol_Rpb2_7"/>
</dbReference>
<evidence type="ECO:0000256" key="2">
    <source>
        <dbReference type="ARBA" id="ARBA00006835"/>
    </source>
</evidence>
<keyword evidence="7" id="KW-0539">Nucleus</keyword>
<dbReference type="Gene3D" id="2.40.270.10">
    <property type="entry name" value="DNA-directed RNA polymerase, subunit 2, domain 6"/>
    <property type="match status" value="1"/>
</dbReference>
<dbReference type="SUPFAM" id="SSF64484">
    <property type="entry name" value="beta and beta-prime subunits of DNA dependent RNA-polymerase"/>
    <property type="match status" value="1"/>
</dbReference>
<keyword evidence="4 9" id="KW-0808">Transferase</keyword>
<evidence type="ECO:0000259" key="10">
    <source>
        <dbReference type="Pfam" id="PF00562"/>
    </source>
</evidence>
<protein>
    <recommendedName>
        <fullName evidence="9">DNA-directed RNA polymerase subunit beta</fullName>
        <ecNumber evidence="9">2.7.7.6</ecNumber>
    </recommendedName>
</protein>
<dbReference type="GO" id="GO:0032549">
    <property type="term" value="F:ribonucleoside binding"/>
    <property type="evidence" value="ECO:0007669"/>
    <property type="project" value="InterPro"/>
</dbReference>
<dbReference type="InterPro" id="IPR007644">
    <property type="entry name" value="RNA_pol_bsu_protrusion"/>
</dbReference>
<dbReference type="Pfam" id="PF04563">
    <property type="entry name" value="RNA_pol_Rpb2_1"/>
    <property type="match status" value="1"/>
</dbReference>
<evidence type="ECO:0000256" key="4">
    <source>
        <dbReference type="ARBA" id="ARBA00022679"/>
    </source>
</evidence>
<keyword evidence="3 9" id="KW-0240">DNA-directed RNA polymerase</keyword>
<dbReference type="InterPro" id="IPR007645">
    <property type="entry name" value="RNA_pol_Rpb2_3"/>
</dbReference>
<dbReference type="EMBL" id="GIBP01000197">
    <property type="protein sequence ID" value="NDV29166.1"/>
    <property type="molecule type" value="Transcribed_RNA"/>
</dbReference>
<dbReference type="Gene3D" id="3.90.1070.20">
    <property type="match status" value="1"/>
</dbReference>
<dbReference type="GO" id="GO:0003677">
    <property type="term" value="F:DNA binding"/>
    <property type="evidence" value="ECO:0007669"/>
    <property type="project" value="InterPro"/>
</dbReference>
<dbReference type="Gene3D" id="3.90.1110.10">
    <property type="entry name" value="RNA polymerase Rpb2, domain 2"/>
    <property type="match status" value="1"/>
</dbReference>
<evidence type="ECO:0000256" key="8">
    <source>
        <dbReference type="RuleBase" id="RU000434"/>
    </source>
</evidence>